<name>A0ABM9I6N4_9GAMM</name>
<proteinExistence type="predicted"/>
<dbReference type="Proteomes" id="UP001162030">
    <property type="component" value="Chromosome"/>
</dbReference>
<evidence type="ECO:0000313" key="1">
    <source>
        <dbReference type="EMBL" id="CAI8925479.1"/>
    </source>
</evidence>
<protein>
    <recommendedName>
        <fullName evidence="3">Secreted protein</fullName>
    </recommendedName>
</protein>
<evidence type="ECO:0008006" key="3">
    <source>
        <dbReference type="Google" id="ProtNLM"/>
    </source>
</evidence>
<reference evidence="1 2" key="1">
    <citation type="submission" date="2023-03" db="EMBL/GenBank/DDBJ databases">
        <authorList>
            <person name="Pearce D."/>
        </authorList>
    </citation>
    <scope>NUCLEOTIDE SEQUENCE [LARGE SCALE GENOMIC DNA]</scope>
    <source>
        <strain evidence="1">Msz</strain>
    </source>
</reference>
<organism evidence="1 2">
    <name type="scientific">Methylocaldum szegediense</name>
    <dbReference type="NCBI Taxonomy" id="73780"/>
    <lineage>
        <taxon>Bacteria</taxon>
        <taxon>Pseudomonadati</taxon>
        <taxon>Pseudomonadota</taxon>
        <taxon>Gammaproteobacteria</taxon>
        <taxon>Methylococcales</taxon>
        <taxon>Methylococcaceae</taxon>
        <taxon>Methylocaldum</taxon>
    </lineage>
</organism>
<evidence type="ECO:0000313" key="2">
    <source>
        <dbReference type="Proteomes" id="UP001162030"/>
    </source>
</evidence>
<sequence length="93" mass="10441">MRGSKRKLLYFIPLTLTLSLREREPKALRCKSCQCVIKAGDTLCFGERADEDPPSPLLIQSLRSEPGFTVFLVAVTRPVHDQIRLTRLAVESG</sequence>
<dbReference type="EMBL" id="OX458333">
    <property type="protein sequence ID" value="CAI8925479.1"/>
    <property type="molecule type" value="Genomic_DNA"/>
</dbReference>
<keyword evidence="2" id="KW-1185">Reference proteome</keyword>
<gene>
    <name evidence="1" type="ORF">MSZNOR_3928</name>
</gene>
<accession>A0ABM9I6N4</accession>